<keyword evidence="3" id="KW-1185">Reference proteome</keyword>
<dbReference type="RefSeq" id="WP_343918727.1">
    <property type="nucleotide sequence ID" value="NZ_BAAAJT010000002.1"/>
</dbReference>
<comment type="caution">
    <text evidence="2">The sequence shown here is derived from an EMBL/GenBank/DDBJ whole genome shotgun (WGS) entry which is preliminary data.</text>
</comment>
<feature type="compositionally biased region" description="Basic and acidic residues" evidence="1">
    <location>
        <begin position="52"/>
        <end position="69"/>
    </location>
</feature>
<accession>A0ABW4TNI0</accession>
<dbReference type="Proteomes" id="UP001597351">
    <property type="component" value="Unassembled WGS sequence"/>
</dbReference>
<organism evidence="2 3">
    <name type="scientific">Nocardioides aestuarii</name>
    <dbReference type="NCBI Taxonomy" id="252231"/>
    <lineage>
        <taxon>Bacteria</taxon>
        <taxon>Bacillati</taxon>
        <taxon>Actinomycetota</taxon>
        <taxon>Actinomycetes</taxon>
        <taxon>Propionibacteriales</taxon>
        <taxon>Nocardioidaceae</taxon>
        <taxon>Nocardioides</taxon>
    </lineage>
</organism>
<dbReference type="EMBL" id="JBHUGD010000003">
    <property type="protein sequence ID" value="MFD1947541.1"/>
    <property type="molecule type" value="Genomic_DNA"/>
</dbReference>
<evidence type="ECO:0000313" key="2">
    <source>
        <dbReference type="EMBL" id="MFD1947541.1"/>
    </source>
</evidence>
<evidence type="ECO:0000313" key="3">
    <source>
        <dbReference type="Proteomes" id="UP001597351"/>
    </source>
</evidence>
<protein>
    <submittedName>
        <fullName evidence="2">Uncharacterized protein</fullName>
    </submittedName>
</protein>
<name>A0ABW4TNI0_9ACTN</name>
<gene>
    <name evidence="2" type="ORF">ACFSDE_12125</name>
</gene>
<evidence type="ECO:0000256" key="1">
    <source>
        <dbReference type="SAM" id="MobiDB-lite"/>
    </source>
</evidence>
<proteinExistence type="predicted"/>
<sequence length="69" mass="7910">MKAVLVVALIAVVIYLVIRFAERLNDRRRGVRRPGDGGRPAPRVSGPDDDPDFLRDLERKRKRPEKDDT</sequence>
<reference evidence="3" key="1">
    <citation type="journal article" date="2019" name="Int. J. Syst. Evol. Microbiol.">
        <title>The Global Catalogue of Microorganisms (GCM) 10K type strain sequencing project: providing services to taxonomists for standard genome sequencing and annotation.</title>
        <authorList>
            <consortium name="The Broad Institute Genomics Platform"/>
            <consortium name="The Broad Institute Genome Sequencing Center for Infectious Disease"/>
            <person name="Wu L."/>
            <person name="Ma J."/>
        </authorList>
    </citation>
    <scope>NUCLEOTIDE SEQUENCE [LARGE SCALE GENOMIC DNA]</scope>
    <source>
        <strain evidence="3">CGMCC 1.12477</strain>
    </source>
</reference>
<feature type="region of interest" description="Disordered" evidence="1">
    <location>
        <begin position="28"/>
        <end position="69"/>
    </location>
</feature>